<feature type="domain" description="Autotransporter" evidence="3">
    <location>
        <begin position="465"/>
        <end position="734"/>
    </location>
</feature>
<dbReference type="Pfam" id="PF03212">
    <property type="entry name" value="Pertactin"/>
    <property type="match status" value="1"/>
</dbReference>
<dbReference type="InterPro" id="IPR003991">
    <property type="entry name" value="Pertactin_virulence_factor"/>
</dbReference>
<evidence type="ECO:0000256" key="1">
    <source>
        <dbReference type="ARBA" id="ARBA00022729"/>
    </source>
</evidence>
<evidence type="ECO:0000313" key="5">
    <source>
        <dbReference type="Proteomes" id="UP000185146"/>
    </source>
</evidence>
<dbReference type="InterPro" id="IPR005546">
    <property type="entry name" value="Autotransporte_beta"/>
</dbReference>
<dbReference type="NCBIfam" id="TIGR01414">
    <property type="entry name" value="autotrans_barl"/>
    <property type="match status" value="1"/>
</dbReference>
<dbReference type="PROSITE" id="PS51208">
    <property type="entry name" value="AUTOTRANSPORTER"/>
    <property type="match status" value="1"/>
</dbReference>
<dbReference type="SMART" id="SM00869">
    <property type="entry name" value="Autotransporter"/>
    <property type="match status" value="1"/>
</dbReference>
<dbReference type="EMBL" id="CP018743">
    <property type="protein sequence ID" value="APO80766.1"/>
    <property type="molecule type" value="Genomic_DNA"/>
</dbReference>
<dbReference type="InterPro" id="IPR036709">
    <property type="entry name" value="Autotransporte_beta_dom_sf"/>
</dbReference>
<keyword evidence="1 2" id="KW-0732">Signal</keyword>
<dbReference type="InterPro" id="IPR012332">
    <property type="entry name" value="Autotransporter_pectin_lyase_C"/>
</dbReference>
<dbReference type="Proteomes" id="UP000185146">
    <property type="component" value="Chromosome"/>
</dbReference>
<dbReference type="GO" id="GO:0019867">
    <property type="term" value="C:outer membrane"/>
    <property type="evidence" value="ECO:0007669"/>
    <property type="project" value="InterPro"/>
</dbReference>
<dbReference type="PANTHER" id="PTHR35037:SF7">
    <property type="entry name" value="AUTOTRANSPORTER"/>
    <property type="match status" value="1"/>
</dbReference>
<dbReference type="Gene3D" id="2.40.128.130">
    <property type="entry name" value="Autotransporter beta-domain"/>
    <property type="match status" value="1"/>
</dbReference>
<dbReference type="Gene3D" id="2.160.20.20">
    <property type="match status" value="1"/>
</dbReference>
<dbReference type="SUPFAM" id="SSF51126">
    <property type="entry name" value="Pectin lyase-like"/>
    <property type="match status" value="1"/>
</dbReference>
<dbReference type="Pfam" id="PF03797">
    <property type="entry name" value="Autotransporter"/>
    <property type="match status" value="1"/>
</dbReference>
<dbReference type="InterPro" id="IPR011050">
    <property type="entry name" value="Pectin_lyase_fold/virulence"/>
</dbReference>
<dbReference type="CDD" id="cd01343">
    <property type="entry name" value="PL1_Passenger_AT"/>
    <property type="match status" value="1"/>
</dbReference>
<dbReference type="InterPro" id="IPR051551">
    <property type="entry name" value="Autotransporter_adhesion"/>
</dbReference>
<gene>
    <name evidence="4" type="ORF">BL240_04410</name>
</gene>
<accession>A0A1L5PLE4</accession>
<proteinExistence type="predicted"/>
<evidence type="ECO:0000313" key="4">
    <source>
        <dbReference type="EMBL" id="APO80766.1"/>
    </source>
</evidence>
<dbReference type="InterPro" id="IPR004899">
    <property type="entry name" value="Pertactin_central"/>
</dbReference>
<dbReference type="AlphaFoldDB" id="A0A1L5PLE4"/>
<evidence type="ECO:0000259" key="3">
    <source>
        <dbReference type="PROSITE" id="PS51208"/>
    </source>
</evidence>
<protein>
    <submittedName>
        <fullName evidence="4">Autotransporter outer membrane beta-barrel domain-containing protein</fullName>
    </submittedName>
</protein>
<dbReference type="SUPFAM" id="SSF103515">
    <property type="entry name" value="Autotransporter"/>
    <property type="match status" value="1"/>
</dbReference>
<feature type="signal peptide" evidence="2">
    <location>
        <begin position="1"/>
        <end position="34"/>
    </location>
</feature>
<organism evidence="4 5">
    <name type="scientific">Pseudomonas putida</name>
    <name type="common">Arthrobacter siderocapsulatus</name>
    <dbReference type="NCBI Taxonomy" id="303"/>
    <lineage>
        <taxon>Bacteria</taxon>
        <taxon>Pseudomonadati</taxon>
        <taxon>Pseudomonadota</taxon>
        <taxon>Gammaproteobacteria</taxon>
        <taxon>Pseudomonadales</taxon>
        <taxon>Pseudomonadaceae</taxon>
        <taxon>Pseudomonas</taxon>
    </lineage>
</organism>
<dbReference type="InterPro" id="IPR006315">
    <property type="entry name" value="OM_autotransptr_brl_dom"/>
</dbReference>
<evidence type="ECO:0000256" key="2">
    <source>
        <dbReference type="SAM" id="SignalP"/>
    </source>
</evidence>
<feature type="chain" id="PRO_5012521278" evidence="2">
    <location>
        <begin position="35"/>
        <end position="734"/>
    </location>
</feature>
<dbReference type="RefSeq" id="WP_075044120.1">
    <property type="nucleotide sequence ID" value="NZ_CP018743.1"/>
</dbReference>
<sequence>MRFRILDNNIRPQTVMAWALLAPLTLAIATHAQALTQVEGQRTIGAGTPTDDYELKPGATLNAIGADMGFVLLRSGATFNMNGGTVNSGRVRSGVDLMASSSASISNGATIIADSYGVRLNHDGNGNGANATVADSHVEGRLGAAYISQDSTLNVARSTLVATGENRAAVDMFKGGTLNAQDSTITGTDAGLRVNGSTSTGAASINLQGTRVEGQQGPAILVGRAELPGAAADIVVGPGSSLVAGNGNLLEVVGSSRADMRVEGSHLQGDVRAEAGSTANLTLDNQASLTGRLENVAGLTLNNQGRWNMVEDSQVGSLAMNDGVVSLGEPRQFLTLELGTLSGNGTFIMDADFATGQTDFLKIGTATGSHGLLVGSSGNEPASENSLHIVHADAGDAQFSLVNGPVDLGAFSYELQQRGNDWYLDGSRKIISPSTGAALALFGTAPTVWYGELSSLRSRMGELRLDERKSGAWMRSYGNKYNVSESSGVAYSQNQQGVSLGADAPLPWGDGQWLAGALAGYSTSDLNVARGASGEVKSYYLGLYATWLDAASGYYFDGVVKLNRFDNDAKVNLSDGTRTKGNYDNMGVGASLEFGRHIPLDSGYFVEPFTQWSAVNIQGDSYRMKNGLKASNDDTQSLLGKAGATVGRNFDLGEGRVAQPYVRMAYAHEFVTDNQVKVNQHRFDNDLSGSRGELGVGVAVSLMERWQVHADFDYSNGDKLEQPWGANIGVHYSW</sequence>
<dbReference type="PRINTS" id="PR01484">
    <property type="entry name" value="PRTACTNFAMLY"/>
</dbReference>
<reference evidence="4 5" key="1">
    <citation type="submission" date="2016-12" db="EMBL/GenBank/DDBJ databases">
        <title>Draft Genome Sequence of Mercury Resistant Pseudomonas DRA525.</title>
        <authorList>
            <person name="Drace K.M."/>
        </authorList>
    </citation>
    <scope>NUCLEOTIDE SEQUENCE [LARGE SCALE GENOMIC DNA]</scope>
    <source>
        <strain evidence="4 5">DRA525</strain>
    </source>
</reference>
<dbReference type="PANTHER" id="PTHR35037">
    <property type="entry name" value="C-TERMINAL REGION OF AIDA-LIKE PROTEIN"/>
    <property type="match status" value="1"/>
</dbReference>
<name>A0A1L5PLE4_PSEPU</name>